<evidence type="ECO:0000313" key="3">
    <source>
        <dbReference type="Proteomes" id="UP000499080"/>
    </source>
</evidence>
<keyword evidence="3" id="KW-1185">Reference proteome</keyword>
<feature type="compositionally biased region" description="Low complexity" evidence="1">
    <location>
        <begin position="78"/>
        <end position="92"/>
    </location>
</feature>
<evidence type="ECO:0000256" key="1">
    <source>
        <dbReference type="SAM" id="MobiDB-lite"/>
    </source>
</evidence>
<reference evidence="2 3" key="1">
    <citation type="journal article" date="2019" name="Sci. Rep.">
        <title>Orb-weaving spider Araneus ventricosus genome elucidates the spidroin gene catalogue.</title>
        <authorList>
            <person name="Kono N."/>
            <person name="Nakamura H."/>
            <person name="Ohtoshi R."/>
            <person name="Moran D.A.P."/>
            <person name="Shinohara A."/>
            <person name="Yoshida Y."/>
            <person name="Fujiwara M."/>
            <person name="Mori M."/>
            <person name="Tomita M."/>
            <person name="Arakawa K."/>
        </authorList>
    </citation>
    <scope>NUCLEOTIDE SEQUENCE [LARGE SCALE GENOMIC DNA]</scope>
</reference>
<feature type="region of interest" description="Disordered" evidence="1">
    <location>
        <begin position="70"/>
        <end position="92"/>
    </location>
</feature>
<dbReference type="Proteomes" id="UP000499080">
    <property type="component" value="Unassembled WGS sequence"/>
</dbReference>
<evidence type="ECO:0000313" key="2">
    <source>
        <dbReference type="EMBL" id="GBN42470.1"/>
    </source>
</evidence>
<dbReference type="AlphaFoldDB" id="A0A4Y2NVY3"/>
<sequence length="115" mass="12814">IPKIRIRLNDGKPFIVNSEENYQNLQTEDNTVENVEIFSSTIADKVKLCKRGQRSTSNAELYKTISETSLSGSKRNRNTVSSNAVSSSSATATFDETSIDDLPSKKIKLLEHHLL</sequence>
<organism evidence="2 3">
    <name type="scientific">Araneus ventricosus</name>
    <name type="common">Orbweaver spider</name>
    <name type="synonym">Epeira ventricosa</name>
    <dbReference type="NCBI Taxonomy" id="182803"/>
    <lineage>
        <taxon>Eukaryota</taxon>
        <taxon>Metazoa</taxon>
        <taxon>Ecdysozoa</taxon>
        <taxon>Arthropoda</taxon>
        <taxon>Chelicerata</taxon>
        <taxon>Arachnida</taxon>
        <taxon>Araneae</taxon>
        <taxon>Araneomorphae</taxon>
        <taxon>Entelegynae</taxon>
        <taxon>Araneoidea</taxon>
        <taxon>Araneidae</taxon>
        <taxon>Araneus</taxon>
    </lineage>
</organism>
<proteinExistence type="predicted"/>
<comment type="caution">
    <text evidence="2">The sequence shown here is derived from an EMBL/GenBank/DDBJ whole genome shotgun (WGS) entry which is preliminary data.</text>
</comment>
<protein>
    <submittedName>
        <fullName evidence="2">Uncharacterized protein</fullName>
    </submittedName>
</protein>
<dbReference type="EMBL" id="BGPR01211313">
    <property type="protein sequence ID" value="GBN42470.1"/>
    <property type="molecule type" value="Genomic_DNA"/>
</dbReference>
<feature type="non-terminal residue" evidence="2">
    <location>
        <position position="1"/>
    </location>
</feature>
<feature type="non-terminal residue" evidence="2">
    <location>
        <position position="115"/>
    </location>
</feature>
<gene>
    <name evidence="2" type="ORF">AVEN_172887_1</name>
</gene>
<name>A0A4Y2NVY3_ARAVE</name>
<accession>A0A4Y2NVY3</accession>